<comment type="caution">
    <text evidence="2">The sequence shown here is derived from an EMBL/GenBank/DDBJ whole genome shotgun (WGS) entry which is preliminary data.</text>
</comment>
<gene>
    <name evidence="2" type="ORF">GWI33_004216</name>
</gene>
<organism evidence="2 3">
    <name type="scientific">Rhynchophorus ferrugineus</name>
    <name type="common">Red palm weevil</name>
    <name type="synonym">Curculio ferrugineus</name>
    <dbReference type="NCBI Taxonomy" id="354439"/>
    <lineage>
        <taxon>Eukaryota</taxon>
        <taxon>Metazoa</taxon>
        <taxon>Ecdysozoa</taxon>
        <taxon>Arthropoda</taxon>
        <taxon>Hexapoda</taxon>
        <taxon>Insecta</taxon>
        <taxon>Pterygota</taxon>
        <taxon>Neoptera</taxon>
        <taxon>Endopterygota</taxon>
        <taxon>Coleoptera</taxon>
        <taxon>Polyphaga</taxon>
        <taxon>Cucujiformia</taxon>
        <taxon>Curculionidae</taxon>
        <taxon>Dryophthorinae</taxon>
        <taxon>Rhynchophorus</taxon>
    </lineage>
</organism>
<evidence type="ECO:0000313" key="2">
    <source>
        <dbReference type="EMBL" id="KAF7281843.1"/>
    </source>
</evidence>
<sequence length="69" mass="8229">MYFFDNRRQRNGRSQPRENQKAQKNKFDCYFSLEKIGVKFSDWLARNHCCEMKKKQIKANGGEKNDGPL</sequence>
<keyword evidence="3" id="KW-1185">Reference proteome</keyword>
<feature type="region of interest" description="Disordered" evidence="1">
    <location>
        <begin position="1"/>
        <end position="23"/>
    </location>
</feature>
<dbReference type="AlphaFoldDB" id="A0A834IQH2"/>
<protein>
    <submittedName>
        <fullName evidence="2">Uncharacterized protein</fullName>
    </submittedName>
</protein>
<dbReference type="EMBL" id="JAACXV010000219">
    <property type="protein sequence ID" value="KAF7281843.1"/>
    <property type="molecule type" value="Genomic_DNA"/>
</dbReference>
<accession>A0A834IQH2</accession>
<evidence type="ECO:0000313" key="3">
    <source>
        <dbReference type="Proteomes" id="UP000625711"/>
    </source>
</evidence>
<name>A0A834IQH2_RHYFE</name>
<proteinExistence type="predicted"/>
<reference evidence="2" key="1">
    <citation type="submission" date="2020-08" db="EMBL/GenBank/DDBJ databases">
        <title>Genome sequencing and assembly of the red palm weevil Rhynchophorus ferrugineus.</title>
        <authorList>
            <person name="Dias G.B."/>
            <person name="Bergman C.M."/>
            <person name="Manee M."/>
        </authorList>
    </citation>
    <scope>NUCLEOTIDE SEQUENCE</scope>
    <source>
        <strain evidence="2">AA-2017</strain>
        <tissue evidence="2">Whole larva</tissue>
    </source>
</reference>
<evidence type="ECO:0000256" key="1">
    <source>
        <dbReference type="SAM" id="MobiDB-lite"/>
    </source>
</evidence>
<dbReference type="Proteomes" id="UP000625711">
    <property type="component" value="Unassembled WGS sequence"/>
</dbReference>